<dbReference type="AlphaFoldDB" id="M4C3V2"/>
<dbReference type="PANTHER" id="PTHR37067:SF3">
    <property type="entry name" value="PX DOMAIN-CONTAINING PROTEIN"/>
    <property type="match status" value="1"/>
</dbReference>
<dbReference type="VEuPathDB" id="FungiDB:HpaG813770"/>
<evidence type="ECO:0000313" key="1">
    <source>
        <dbReference type="EnsemblProtists" id="HpaP813770"/>
    </source>
</evidence>
<dbReference type="InParanoid" id="M4C3V2"/>
<name>M4C3V2_HYAAE</name>
<sequence length="75" mass="8858">MSKVGSWFKTRRVRVRAYFAEKNPVCTPSDRWWIYIMIAEAFAARATVTFKQIQGHSVTVSIQREHLKSFDVFYI</sequence>
<dbReference type="Proteomes" id="UP000011713">
    <property type="component" value="Unassembled WGS sequence"/>
</dbReference>
<dbReference type="PANTHER" id="PTHR37067">
    <property type="entry name" value="PX DOMAIN-CONTAINING PROTEIN"/>
    <property type="match status" value="1"/>
</dbReference>
<organism evidence="1 2">
    <name type="scientific">Hyaloperonospora arabidopsidis (strain Emoy2)</name>
    <name type="common">Downy mildew agent</name>
    <name type="synonym">Peronospora arabidopsidis</name>
    <dbReference type="NCBI Taxonomy" id="559515"/>
    <lineage>
        <taxon>Eukaryota</taxon>
        <taxon>Sar</taxon>
        <taxon>Stramenopiles</taxon>
        <taxon>Oomycota</taxon>
        <taxon>Peronosporomycetes</taxon>
        <taxon>Peronosporales</taxon>
        <taxon>Peronosporaceae</taxon>
        <taxon>Hyaloperonospora</taxon>
    </lineage>
</organism>
<reference evidence="2" key="1">
    <citation type="journal article" date="2010" name="Science">
        <title>Signatures of adaptation to obligate biotrophy in the Hyaloperonospora arabidopsidis genome.</title>
        <authorList>
            <person name="Baxter L."/>
            <person name="Tripathy S."/>
            <person name="Ishaque N."/>
            <person name="Boot N."/>
            <person name="Cabral A."/>
            <person name="Kemen E."/>
            <person name="Thines M."/>
            <person name="Ah-Fong A."/>
            <person name="Anderson R."/>
            <person name="Badejoko W."/>
            <person name="Bittner-Eddy P."/>
            <person name="Boore J.L."/>
            <person name="Chibucos M.C."/>
            <person name="Coates M."/>
            <person name="Dehal P."/>
            <person name="Delehaunty K."/>
            <person name="Dong S."/>
            <person name="Downton P."/>
            <person name="Dumas B."/>
            <person name="Fabro G."/>
            <person name="Fronick C."/>
            <person name="Fuerstenberg S.I."/>
            <person name="Fulton L."/>
            <person name="Gaulin E."/>
            <person name="Govers F."/>
            <person name="Hughes L."/>
            <person name="Humphray S."/>
            <person name="Jiang R.H."/>
            <person name="Judelson H."/>
            <person name="Kamoun S."/>
            <person name="Kyung K."/>
            <person name="Meijer H."/>
            <person name="Minx P."/>
            <person name="Morris P."/>
            <person name="Nelson J."/>
            <person name="Phuntumart V."/>
            <person name="Qutob D."/>
            <person name="Rehmany A."/>
            <person name="Rougon-Cardoso A."/>
            <person name="Ryden P."/>
            <person name="Torto-Alalibo T."/>
            <person name="Studholme D."/>
            <person name="Wang Y."/>
            <person name="Win J."/>
            <person name="Wood J."/>
            <person name="Clifton S.W."/>
            <person name="Rogers J."/>
            <person name="Van den Ackerveken G."/>
            <person name="Jones J.D."/>
            <person name="McDowell J.M."/>
            <person name="Beynon J."/>
            <person name="Tyler B.M."/>
        </authorList>
    </citation>
    <scope>NUCLEOTIDE SEQUENCE [LARGE SCALE GENOMIC DNA]</scope>
    <source>
        <strain evidence="2">Emoy2</strain>
    </source>
</reference>
<keyword evidence="2" id="KW-1185">Reference proteome</keyword>
<protein>
    <submittedName>
        <fullName evidence="1">Uncharacterized protein</fullName>
    </submittedName>
</protein>
<proteinExistence type="predicted"/>
<accession>M4C3V2</accession>
<dbReference type="EnsemblProtists" id="HpaT813770">
    <property type="protein sequence ID" value="HpaP813770"/>
    <property type="gene ID" value="HpaG813770"/>
</dbReference>
<reference evidence="1" key="2">
    <citation type="submission" date="2015-06" db="UniProtKB">
        <authorList>
            <consortium name="EnsemblProtists"/>
        </authorList>
    </citation>
    <scope>IDENTIFICATION</scope>
    <source>
        <strain evidence="1">Emoy2</strain>
    </source>
</reference>
<dbReference type="HOGENOM" id="CLU_2676342_0_0_1"/>
<dbReference type="EMBL" id="JH598176">
    <property type="status" value="NOT_ANNOTATED_CDS"/>
    <property type="molecule type" value="Genomic_DNA"/>
</dbReference>
<evidence type="ECO:0000313" key="2">
    <source>
        <dbReference type="Proteomes" id="UP000011713"/>
    </source>
</evidence>